<proteinExistence type="predicted"/>
<dbReference type="AlphaFoldDB" id="R0FGI8"/>
<dbReference type="PANTHER" id="PTHR31234">
    <property type="entry name" value="LATE EMBRYOGENESIS ABUNDANT (LEA) HYDROXYPROLINE-RICH GLYCOPROTEIN FAMILY"/>
    <property type="match status" value="1"/>
</dbReference>
<gene>
    <name evidence="5" type="ORF">CARUB_v10001400mg</name>
</gene>
<dbReference type="PANTHER" id="PTHR31234:SF63">
    <property type="entry name" value="HARPIN-INDUCED PROTEIN"/>
    <property type="match status" value="1"/>
</dbReference>
<feature type="compositionally biased region" description="Basic and acidic residues" evidence="3">
    <location>
        <begin position="41"/>
        <end position="52"/>
    </location>
</feature>
<keyword evidence="4" id="KW-1133">Transmembrane helix</keyword>
<dbReference type="STRING" id="81985.R0FGI8"/>
<evidence type="ECO:0008006" key="7">
    <source>
        <dbReference type="Google" id="ProtNLM"/>
    </source>
</evidence>
<sequence length="332" mass="36571">MEVMNIHKNLTIKIPQITLNCLSLYFSLSHSLSLFGELRSDQRKKQSEKMTDRVFPASKPPTATNGVPPVGSIPPPPAPAAVTANGTANQKPQVYIPANRPVYRPQPYSRRHHHQSRPSCRRICCCCCFWSILIILILALMAAIAATAMYVIYHPRPPSFSVPSLRIGRVNLTTSSDSSVSHLSSLFNFTLISENPNQHLTFSYDPFIVTIVTAKSGTVLGNGTVPAFFSDNGNKTSFHGVIATSTTARELDPDEAKDLKTDLTRARVGYEIQMRTKVKMMMGKLKSEGVEIKVSCEGFEGGVPKGKTPVIATSKKTKCKSDLSVKVWKWSF</sequence>
<comment type="subcellular location">
    <subcellularLocation>
        <location evidence="1">Membrane</location>
    </subcellularLocation>
</comment>
<evidence type="ECO:0000313" key="6">
    <source>
        <dbReference type="Proteomes" id="UP000029121"/>
    </source>
</evidence>
<organism evidence="5 6">
    <name type="scientific">Capsella rubella</name>
    <dbReference type="NCBI Taxonomy" id="81985"/>
    <lineage>
        <taxon>Eukaryota</taxon>
        <taxon>Viridiplantae</taxon>
        <taxon>Streptophyta</taxon>
        <taxon>Embryophyta</taxon>
        <taxon>Tracheophyta</taxon>
        <taxon>Spermatophyta</taxon>
        <taxon>Magnoliopsida</taxon>
        <taxon>eudicotyledons</taxon>
        <taxon>Gunneridae</taxon>
        <taxon>Pentapetalae</taxon>
        <taxon>rosids</taxon>
        <taxon>malvids</taxon>
        <taxon>Brassicales</taxon>
        <taxon>Brassicaceae</taxon>
        <taxon>Camelineae</taxon>
        <taxon>Capsella</taxon>
    </lineage>
</organism>
<dbReference type="GO" id="GO:0098542">
    <property type="term" value="P:defense response to other organism"/>
    <property type="evidence" value="ECO:0007669"/>
    <property type="project" value="InterPro"/>
</dbReference>
<evidence type="ECO:0000313" key="5">
    <source>
        <dbReference type="EMBL" id="EOA21061.1"/>
    </source>
</evidence>
<dbReference type="eggNOG" id="ENOG502QWT6">
    <property type="taxonomic scope" value="Eukaryota"/>
</dbReference>
<feature type="transmembrane region" description="Helical" evidence="4">
    <location>
        <begin position="129"/>
        <end position="153"/>
    </location>
</feature>
<keyword evidence="4" id="KW-0812">Transmembrane</keyword>
<evidence type="ECO:0000256" key="3">
    <source>
        <dbReference type="SAM" id="MobiDB-lite"/>
    </source>
</evidence>
<dbReference type="InterPro" id="IPR044839">
    <property type="entry name" value="NDR1-like"/>
</dbReference>
<evidence type="ECO:0000256" key="2">
    <source>
        <dbReference type="ARBA" id="ARBA00023136"/>
    </source>
</evidence>
<dbReference type="Proteomes" id="UP000029121">
    <property type="component" value="Unassembled WGS sequence"/>
</dbReference>
<evidence type="ECO:0000256" key="1">
    <source>
        <dbReference type="ARBA" id="ARBA00004370"/>
    </source>
</evidence>
<protein>
    <recommendedName>
        <fullName evidence="7">Late embryogenesis abundant protein LEA-2 subgroup domain-containing protein</fullName>
    </recommendedName>
</protein>
<evidence type="ECO:0000256" key="4">
    <source>
        <dbReference type="SAM" id="Phobius"/>
    </source>
</evidence>
<keyword evidence="6" id="KW-1185">Reference proteome</keyword>
<feature type="region of interest" description="Disordered" evidence="3">
    <location>
        <begin position="41"/>
        <end position="70"/>
    </location>
</feature>
<name>R0FGI8_9BRAS</name>
<accession>R0FGI8</accession>
<reference evidence="6" key="1">
    <citation type="journal article" date="2013" name="Nat. Genet.">
        <title>The Capsella rubella genome and the genomic consequences of rapid mating system evolution.</title>
        <authorList>
            <person name="Slotte T."/>
            <person name="Hazzouri K.M."/>
            <person name="Agren J.A."/>
            <person name="Koenig D."/>
            <person name="Maumus F."/>
            <person name="Guo Y.L."/>
            <person name="Steige K."/>
            <person name="Platts A.E."/>
            <person name="Escobar J.S."/>
            <person name="Newman L.K."/>
            <person name="Wang W."/>
            <person name="Mandakova T."/>
            <person name="Vello E."/>
            <person name="Smith L.M."/>
            <person name="Henz S.R."/>
            <person name="Steffen J."/>
            <person name="Takuno S."/>
            <person name="Brandvain Y."/>
            <person name="Coop G."/>
            <person name="Andolfatto P."/>
            <person name="Hu T.T."/>
            <person name="Blanchette M."/>
            <person name="Clark R.M."/>
            <person name="Quesneville H."/>
            <person name="Nordborg M."/>
            <person name="Gaut B.S."/>
            <person name="Lysak M.A."/>
            <person name="Jenkins J."/>
            <person name="Grimwood J."/>
            <person name="Chapman J."/>
            <person name="Prochnik S."/>
            <person name="Shu S."/>
            <person name="Rokhsar D."/>
            <person name="Schmutz J."/>
            <person name="Weigel D."/>
            <person name="Wright S.I."/>
        </authorList>
    </citation>
    <scope>NUCLEOTIDE SEQUENCE [LARGE SCALE GENOMIC DNA]</scope>
    <source>
        <strain evidence="6">cv. Monte Gargano</strain>
    </source>
</reference>
<keyword evidence="2 4" id="KW-0472">Membrane</keyword>
<dbReference type="EMBL" id="KB870810">
    <property type="protein sequence ID" value="EOA21061.1"/>
    <property type="molecule type" value="Genomic_DNA"/>
</dbReference>
<dbReference type="GO" id="GO:0005886">
    <property type="term" value="C:plasma membrane"/>
    <property type="evidence" value="ECO:0007669"/>
    <property type="project" value="TreeGrafter"/>
</dbReference>